<dbReference type="GO" id="GO:0003955">
    <property type="term" value="F:NAD(P)H dehydrogenase (quinone) activity"/>
    <property type="evidence" value="ECO:0007669"/>
    <property type="project" value="UniProtKB-EC"/>
</dbReference>
<dbReference type="PANTHER" id="PTHR47129:SF1">
    <property type="entry name" value="NMRA-LIKE DOMAIN-CONTAINING PROTEIN"/>
    <property type="match status" value="1"/>
</dbReference>
<evidence type="ECO:0000313" key="3">
    <source>
        <dbReference type="Proteomes" id="UP000344274"/>
    </source>
</evidence>
<dbReference type="EMBL" id="CABVHB010000053">
    <property type="protein sequence ID" value="VVN29027.1"/>
    <property type="molecule type" value="Genomic_DNA"/>
</dbReference>
<dbReference type="Gene3D" id="3.90.25.10">
    <property type="entry name" value="UDP-galactose 4-epimerase, domain 1"/>
    <property type="match status" value="1"/>
</dbReference>
<dbReference type="AlphaFoldDB" id="A0A5E6WKX7"/>
<dbReference type="EC" id="1.6.5.2" evidence="2"/>
<dbReference type="SUPFAM" id="SSF51735">
    <property type="entry name" value="NAD(P)-binding Rossmann-fold domains"/>
    <property type="match status" value="1"/>
</dbReference>
<reference evidence="2 3" key="1">
    <citation type="submission" date="2019-09" db="EMBL/GenBank/DDBJ databases">
        <authorList>
            <person name="Chandra G."/>
            <person name="Truman W A."/>
        </authorList>
    </citation>
    <scope>NUCLEOTIDE SEQUENCE [LARGE SCALE GENOMIC DNA]</scope>
    <source>
        <strain evidence="2">PS673</strain>
    </source>
</reference>
<accession>A0A5E6WKX7</accession>
<evidence type="ECO:0000259" key="1">
    <source>
        <dbReference type="Pfam" id="PF05368"/>
    </source>
</evidence>
<evidence type="ECO:0000313" key="2">
    <source>
        <dbReference type="EMBL" id="VVN29027.1"/>
    </source>
</evidence>
<dbReference type="Pfam" id="PF05368">
    <property type="entry name" value="NmrA"/>
    <property type="match status" value="1"/>
</dbReference>
<proteinExistence type="predicted"/>
<dbReference type="InterPro" id="IPR008030">
    <property type="entry name" value="NmrA-like"/>
</dbReference>
<protein>
    <submittedName>
        <fullName evidence="2">Quinone oxidoreductase 2</fullName>
        <ecNumber evidence="2">1.6.5.2</ecNumber>
    </submittedName>
</protein>
<dbReference type="PANTHER" id="PTHR47129">
    <property type="entry name" value="QUINONE OXIDOREDUCTASE 2"/>
    <property type="match status" value="1"/>
</dbReference>
<sequence>MILVTGATGQLARLVIEHLLKSVPSNQIVAAVRNIEKAEDLKSRGIIVREADYDLPEQWSSALKGVEKVLLISGPDVGGRVKQHKAVIDGIKQTESVKLVAYTSILRADTTQVSYAREDRETEKMIREIGIPFVFLRHGWYIENYTMNAEYAVKEGVLYGCASTGKISGATRTDYAEAAATVLTTTAELKEIYELAGDMSFTLQDVALDMSLQSGKSVVYLDMSEDEYRTLLIDFGLPEGLASTLAIADTGVANGDVFSESRDLSDLIGRTTTPLSAVLEEALSRMGNEGSAGR</sequence>
<dbReference type="RefSeq" id="WP_154947689.1">
    <property type="nucleotide sequence ID" value="NZ_CABVHB010000053.1"/>
</dbReference>
<dbReference type="Proteomes" id="UP000344274">
    <property type="component" value="Unassembled WGS sequence"/>
</dbReference>
<dbReference type="InterPro" id="IPR052718">
    <property type="entry name" value="NmrA-type_oxidoreductase"/>
</dbReference>
<keyword evidence="2" id="KW-0560">Oxidoreductase</keyword>
<organism evidence="2 3">
    <name type="scientific">Pseudomonas fluorescens</name>
    <dbReference type="NCBI Taxonomy" id="294"/>
    <lineage>
        <taxon>Bacteria</taxon>
        <taxon>Pseudomonadati</taxon>
        <taxon>Pseudomonadota</taxon>
        <taxon>Gammaproteobacteria</taxon>
        <taxon>Pseudomonadales</taxon>
        <taxon>Pseudomonadaceae</taxon>
        <taxon>Pseudomonas</taxon>
    </lineage>
</organism>
<gene>
    <name evidence="2" type="primary">qorB</name>
    <name evidence="2" type="ORF">PS673_04712</name>
</gene>
<dbReference type="InterPro" id="IPR036291">
    <property type="entry name" value="NAD(P)-bd_dom_sf"/>
</dbReference>
<feature type="domain" description="NmrA-like" evidence="1">
    <location>
        <begin position="2"/>
        <end position="250"/>
    </location>
</feature>
<dbReference type="Gene3D" id="3.40.50.720">
    <property type="entry name" value="NAD(P)-binding Rossmann-like Domain"/>
    <property type="match status" value="1"/>
</dbReference>
<name>A0A5E6WKX7_PSEFL</name>